<evidence type="ECO:0000313" key="2">
    <source>
        <dbReference type="Proteomes" id="UP000234323"/>
    </source>
</evidence>
<protein>
    <submittedName>
        <fullName evidence="1">Uncharacterized protein</fullName>
    </submittedName>
</protein>
<dbReference type="VEuPathDB" id="FungiDB:FUN_018987"/>
<dbReference type="EMBL" id="LLXI01005116">
    <property type="protein sequence ID" value="PKY61262.1"/>
    <property type="molecule type" value="Genomic_DNA"/>
</dbReference>
<comment type="caution">
    <text evidence="1">The sequence shown here is derived from an EMBL/GenBank/DDBJ whole genome shotgun (WGS) entry which is preliminary data.</text>
</comment>
<dbReference type="Pfam" id="PF14441">
    <property type="entry name" value="OTT_1508_deam"/>
    <property type="match status" value="1"/>
</dbReference>
<reference evidence="1 2" key="1">
    <citation type="submission" date="2015-10" db="EMBL/GenBank/DDBJ databases">
        <title>Genome analyses suggest a sexual origin of heterokaryosis in a supposedly ancient asexual fungus.</title>
        <authorList>
            <person name="Ropars J."/>
            <person name="Sedzielewska K."/>
            <person name="Noel J."/>
            <person name="Charron P."/>
            <person name="Farinelli L."/>
            <person name="Marton T."/>
            <person name="Kruger M."/>
            <person name="Pelin A."/>
            <person name="Brachmann A."/>
            <person name="Corradi N."/>
        </authorList>
    </citation>
    <scope>NUCLEOTIDE SEQUENCE [LARGE SCALE GENOMIC DNA]</scope>
    <source>
        <strain evidence="1 2">A4</strain>
    </source>
</reference>
<dbReference type="AlphaFoldDB" id="A0A2I1HQX1"/>
<accession>A0A2I1HQX1</accession>
<keyword evidence="2" id="KW-1185">Reference proteome</keyword>
<dbReference type="InterPro" id="IPR027796">
    <property type="entry name" value="OTT_1508_deam-like"/>
</dbReference>
<gene>
    <name evidence="1" type="ORF">RhiirA4_485989</name>
</gene>
<organism evidence="1 2">
    <name type="scientific">Rhizophagus irregularis</name>
    <dbReference type="NCBI Taxonomy" id="588596"/>
    <lineage>
        <taxon>Eukaryota</taxon>
        <taxon>Fungi</taxon>
        <taxon>Fungi incertae sedis</taxon>
        <taxon>Mucoromycota</taxon>
        <taxon>Glomeromycotina</taxon>
        <taxon>Glomeromycetes</taxon>
        <taxon>Glomerales</taxon>
        <taxon>Glomeraceae</taxon>
        <taxon>Rhizophagus</taxon>
    </lineage>
</organism>
<name>A0A2I1HQX1_9GLOM</name>
<sequence>MEKQKKEFYSKLQVAGSIRFTVGEESDEFISLNKPKLTNNEKFSHNLATILAKKKEVVAVSLTTYPNSCIINISKNNNWLKEDYHYINKIKEYLIKISNYKCMSWEEALDKDETMDLAVSIMAYCSERFKSRFNKLKGDIKDGKNSQYIKSFIKYASNSVNINDSKENPFIISKVCCYYYKKVSKVINITDIPKKFLKHLKKVGSYMRSLIKITNCACNEKFKVLFANIELNILKSIVTHQPIYSWKHIIEEFISASMKYKDFKNACLGDKIKADKIALIYGSVENLEYESIKNCVYLHAEMNILNEIINQKKKTRVYIAVSKKCCYLCELCIKFAQKQGYNILISGMHKKIYNLWKLPSPTDVTFISNFLTYAINELNQIIQEEVNNFSESLLPEFDSDESSMNSDEIMVDDEEHNIFIETKLQRYHFSKNILD</sequence>
<proteinExistence type="predicted"/>
<dbReference type="Proteomes" id="UP000234323">
    <property type="component" value="Unassembled WGS sequence"/>
</dbReference>
<dbReference type="VEuPathDB" id="FungiDB:RhiirFUN_017424"/>
<evidence type="ECO:0000313" key="1">
    <source>
        <dbReference type="EMBL" id="PKY61262.1"/>
    </source>
</evidence>
<dbReference type="VEuPathDB" id="FungiDB:RhiirA1_396686"/>